<evidence type="ECO:0000313" key="1">
    <source>
        <dbReference type="EMBL" id="KAI6081592.1"/>
    </source>
</evidence>
<sequence length="217" mass="23587">MRIPTLYDAARVLSMSPGFQQFPGGGPHGKSQSRLTASPPSTTADIPGGSPFGFCEVSRSIDLFSITSVELTKQPIYIDDDFLVHIYGTFQDSFAPNATITVRADCGSHCEEYGAPPGERPGESISADFCEMSGIEQPLGGLETNVTCPPQEGHALISSPGYIMPMFFHAPGWYNFTVDAKTADGERIYCLTTEVCLRWEDEDKNKGYPPGPWTNCT</sequence>
<proteinExistence type="predicted"/>
<dbReference type="Proteomes" id="UP001497680">
    <property type="component" value="Unassembled WGS sequence"/>
</dbReference>
<organism evidence="1 2">
    <name type="scientific">Hypoxylon rubiginosum</name>
    <dbReference type="NCBI Taxonomy" id="110542"/>
    <lineage>
        <taxon>Eukaryota</taxon>
        <taxon>Fungi</taxon>
        <taxon>Dikarya</taxon>
        <taxon>Ascomycota</taxon>
        <taxon>Pezizomycotina</taxon>
        <taxon>Sordariomycetes</taxon>
        <taxon>Xylariomycetidae</taxon>
        <taxon>Xylariales</taxon>
        <taxon>Hypoxylaceae</taxon>
        <taxon>Hypoxylon</taxon>
    </lineage>
</organism>
<dbReference type="EMBL" id="MU394391">
    <property type="protein sequence ID" value="KAI6081592.1"/>
    <property type="molecule type" value="Genomic_DNA"/>
</dbReference>
<gene>
    <name evidence="1" type="ORF">F4821DRAFT_24424</name>
</gene>
<keyword evidence="2" id="KW-1185">Reference proteome</keyword>
<protein>
    <submittedName>
        <fullName evidence="1">Uncharacterized protein</fullName>
    </submittedName>
</protein>
<accession>A0ACC0CMI1</accession>
<name>A0ACC0CMI1_9PEZI</name>
<evidence type="ECO:0000313" key="2">
    <source>
        <dbReference type="Proteomes" id="UP001497680"/>
    </source>
</evidence>
<comment type="caution">
    <text evidence="1">The sequence shown here is derived from an EMBL/GenBank/DDBJ whole genome shotgun (WGS) entry which is preliminary data.</text>
</comment>
<reference evidence="1 2" key="1">
    <citation type="journal article" date="2022" name="New Phytol.">
        <title>Ecological generalism drives hyperdiversity of secondary metabolite gene clusters in xylarialean endophytes.</title>
        <authorList>
            <person name="Franco M.E.E."/>
            <person name="Wisecaver J.H."/>
            <person name="Arnold A.E."/>
            <person name="Ju Y.M."/>
            <person name="Slot J.C."/>
            <person name="Ahrendt S."/>
            <person name="Moore L.P."/>
            <person name="Eastman K.E."/>
            <person name="Scott K."/>
            <person name="Konkel Z."/>
            <person name="Mondo S.J."/>
            <person name="Kuo A."/>
            <person name="Hayes R.D."/>
            <person name="Haridas S."/>
            <person name="Andreopoulos B."/>
            <person name="Riley R."/>
            <person name="LaButti K."/>
            <person name="Pangilinan J."/>
            <person name="Lipzen A."/>
            <person name="Amirebrahimi M."/>
            <person name="Yan J."/>
            <person name="Adam C."/>
            <person name="Keymanesh K."/>
            <person name="Ng V."/>
            <person name="Louie K."/>
            <person name="Northen T."/>
            <person name="Drula E."/>
            <person name="Henrissat B."/>
            <person name="Hsieh H.M."/>
            <person name="Youens-Clark K."/>
            <person name="Lutzoni F."/>
            <person name="Miadlikowska J."/>
            <person name="Eastwood D.C."/>
            <person name="Hamelin R.C."/>
            <person name="Grigoriev I.V."/>
            <person name="U'Ren J.M."/>
        </authorList>
    </citation>
    <scope>NUCLEOTIDE SEQUENCE [LARGE SCALE GENOMIC DNA]</scope>
    <source>
        <strain evidence="1 2">ER1909</strain>
    </source>
</reference>